<evidence type="ECO:0000313" key="2">
    <source>
        <dbReference type="EMBL" id="RLP80027.1"/>
    </source>
</evidence>
<sequence length="228" mass="24618">MDKTRRQPPAWKTALRTRLPGWLRPHLRLILAIAVAAAVFALAPIPRASMRYLIAFDAGAAVWLALAVALVLRCDAAEVRRRAEDDDEGAWIALVVAVVATASSLVAVVLAAAAPPNAPRSAHIALGVGTLLASWLFLHTLFAFHYAREYYDPDIPDAAPPLGFPGGGRPDYWDFLYFAFNLGTSAQTSDVTVNSQRLRRFVLGHQVASYLFNTAVIALGVNVAASLM</sequence>
<evidence type="ECO:0000313" key="3">
    <source>
        <dbReference type="Proteomes" id="UP000269692"/>
    </source>
</evidence>
<feature type="transmembrane region" description="Helical" evidence="1">
    <location>
        <begin position="124"/>
        <end position="147"/>
    </location>
</feature>
<keyword evidence="1" id="KW-0472">Membrane</keyword>
<feature type="transmembrane region" description="Helical" evidence="1">
    <location>
        <begin position="26"/>
        <end position="45"/>
    </location>
</feature>
<keyword evidence="3" id="KW-1185">Reference proteome</keyword>
<feature type="transmembrane region" description="Helical" evidence="1">
    <location>
        <begin position="91"/>
        <end position="112"/>
    </location>
</feature>
<comment type="caution">
    <text evidence="2">The sequence shown here is derived from an EMBL/GenBank/DDBJ whole genome shotgun (WGS) entry which is preliminary data.</text>
</comment>
<dbReference type="EMBL" id="RCTF01000004">
    <property type="protein sequence ID" value="RLP80027.1"/>
    <property type="molecule type" value="Genomic_DNA"/>
</dbReference>
<feature type="transmembrane region" description="Helical" evidence="1">
    <location>
        <begin position="52"/>
        <end position="71"/>
    </location>
</feature>
<dbReference type="Pfam" id="PF07077">
    <property type="entry name" value="DUF1345"/>
    <property type="match status" value="1"/>
</dbReference>
<reference evidence="2 3" key="1">
    <citation type="submission" date="2018-10" db="EMBL/GenBank/DDBJ databases">
        <title>Xanthobacter tagetidis genome sequencing and assembly.</title>
        <authorList>
            <person name="Maclea K.S."/>
            <person name="Goen A.E."/>
            <person name="Fatima S.A."/>
        </authorList>
    </citation>
    <scope>NUCLEOTIDE SEQUENCE [LARGE SCALE GENOMIC DNA]</scope>
    <source>
        <strain evidence="2 3">ATCC 700314</strain>
    </source>
</reference>
<feature type="transmembrane region" description="Helical" evidence="1">
    <location>
        <begin position="207"/>
        <end position="227"/>
    </location>
</feature>
<dbReference type="RefSeq" id="WP_121622531.1">
    <property type="nucleotide sequence ID" value="NZ_JACIIW010000002.1"/>
</dbReference>
<proteinExistence type="predicted"/>
<gene>
    <name evidence="2" type="ORF">D9R14_06615</name>
</gene>
<dbReference type="Proteomes" id="UP000269692">
    <property type="component" value="Unassembled WGS sequence"/>
</dbReference>
<dbReference type="AlphaFoldDB" id="A0A3L7AIH5"/>
<accession>A0A3L7AIH5</accession>
<protein>
    <submittedName>
        <fullName evidence="2">DUF1345 domain-containing protein</fullName>
    </submittedName>
</protein>
<name>A0A3L7AIH5_9HYPH</name>
<dbReference type="OrthoDB" id="64737at2"/>
<keyword evidence="1" id="KW-0812">Transmembrane</keyword>
<keyword evidence="1" id="KW-1133">Transmembrane helix</keyword>
<dbReference type="InterPro" id="IPR009781">
    <property type="entry name" value="DUF1345"/>
</dbReference>
<evidence type="ECO:0000256" key="1">
    <source>
        <dbReference type="SAM" id="Phobius"/>
    </source>
</evidence>
<organism evidence="2 3">
    <name type="scientific">Xanthobacter tagetidis</name>
    <dbReference type="NCBI Taxonomy" id="60216"/>
    <lineage>
        <taxon>Bacteria</taxon>
        <taxon>Pseudomonadati</taxon>
        <taxon>Pseudomonadota</taxon>
        <taxon>Alphaproteobacteria</taxon>
        <taxon>Hyphomicrobiales</taxon>
        <taxon>Xanthobacteraceae</taxon>
        <taxon>Xanthobacter</taxon>
    </lineage>
</organism>